<sequence>MASLIEELITTLGRESEIYKELLPVAREKTQIIVKNDLKALQEIVDKEQTLADQINLLEKKREEVIKNIGVVVSRDPKTINIRAVIQMMEKQPAEKDKLIEIHDTLKRTIQNLTDINNHNKSLIQQSLELIEFNMNFIQSARMLPGNNSYNKGAAQVEMLAEQTGMFDAKQ</sequence>
<keyword evidence="2" id="KW-0175">Coiled coil</keyword>
<dbReference type="InterPro" id="IPR036679">
    <property type="entry name" value="FlgN-like_sf"/>
</dbReference>
<dbReference type="OrthoDB" id="2049621at2"/>
<evidence type="ECO:0000313" key="3">
    <source>
        <dbReference type="EMBL" id="SHL50439.1"/>
    </source>
</evidence>
<dbReference type="EMBL" id="FRAC01000035">
    <property type="protein sequence ID" value="SHL50439.1"/>
    <property type="molecule type" value="Genomic_DNA"/>
</dbReference>
<dbReference type="Gene3D" id="1.20.58.300">
    <property type="entry name" value="FlgN-like"/>
    <property type="match status" value="1"/>
</dbReference>
<evidence type="ECO:0000256" key="1">
    <source>
        <dbReference type="ARBA" id="ARBA00022795"/>
    </source>
</evidence>
<name>A0A1M7B725_9FIRM</name>
<proteinExistence type="predicted"/>
<dbReference type="Proteomes" id="UP000184386">
    <property type="component" value="Unassembled WGS sequence"/>
</dbReference>
<keyword evidence="4" id="KW-1185">Reference proteome</keyword>
<dbReference type="SUPFAM" id="SSF140566">
    <property type="entry name" value="FlgN-like"/>
    <property type="match status" value="1"/>
</dbReference>
<keyword evidence="1" id="KW-1005">Bacterial flagellum biogenesis</keyword>
<dbReference type="GO" id="GO:0044780">
    <property type="term" value="P:bacterial-type flagellum assembly"/>
    <property type="evidence" value="ECO:0007669"/>
    <property type="project" value="InterPro"/>
</dbReference>
<protein>
    <submittedName>
        <fullName evidence="3">FlgN protein</fullName>
    </submittedName>
</protein>
<evidence type="ECO:0000256" key="2">
    <source>
        <dbReference type="SAM" id="Coils"/>
    </source>
</evidence>
<accession>A0A1M7B725</accession>
<feature type="coiled-coil region" evidence="2">
    <location>
        <begin position="41"/>
        <end position="68"/>
    </location>
</feature>
<dbReference type="InterPro" id="IPR007809">
    <property type="entry name" value="FlgN-like"/>
</dbReference>
<organism evidence="3 4">
    <name type="scientific">Anaerocolumna jejuensis DSM 15929</name>
    <dbReference type="NCBI Taxonomy" id="1121322"/>
    <lineage>
        <taxon>Bacteria</taxon>
        <taxon>Bacillati</taxon>
        <taxon>Bacillota</taxon>
        <taxon>Clostridia</taxon>
        <taxon>Lachnospirales</taxon>
        <taxon>Lachnospiraceae</taxon>
        <taxon>Anaerocolumna</taxon>
    </lineage>
</organism>
<gene>
    <name evidence="3" type="ORF">SAMN02745136_05042</name>
</gene>
<dbReference type="STRING" id="1121322.SAMN02745136_05042"/>
<dbReference type="Pfam" id="PF05130">
    <property type="entry name" value="FlgN"/>
    <property type="match status" value="1"/>
</dbReference>
<reference evidence="3 4" key="1">
    <citation type="submission" date="2016-11" db="EMBL/GenBank/DDBJ databases">
        <authorList>
            <person name="Jaros S."/>
            <person name="Januszkiewicz K."/>
            <person name="Wedrychowicz H."/>
        </authorList>
    </citation>
    <scope>NUCLEOTIDE SEQUENCE [LARGE SCALE GENOMIC DNA]</scope>
    <source>
        <strain evidence="3 4">DSM 15929</strain>
    </source>
</reference>
<dbReference type="RefSeq" id="WP_084124722.1">
    <property type="nucleotide sequence ID" value="NZ_FRAC01000035.1"/>
</dbReference>
<dbReference type="AlphaFoldDB" id="A0A1M7B725"/>
<evidence type="ECO:0000313" key="4">
    <source>
        <dbReference type="Proteomes" id="UP000184386"/>
    </source>
</evidence>